<comment type="caution">
    <text evidence="1">The sequence shown here is derived from an EMBL/GenBank/DDBJ whole genome shotgun (WGS) entry which is preliminary data.</text>
</comment>
<accession>A0A0F9LYR1</accession>
<proteinExistence type="predicted"/>
<dbReference type="AlphaFoldDB" id="A0A0F9LYR1"/>
<name>A0A0F9LYR1_9ZZZZ</name>
<sequence>MLDLFKKLVKKFHQFNIKFIFRKVNKMFFDDKQMINSTRHFNKSNQIIMLDKLSIQQIIRMFRTRIKDWYIKPGKILSDKKFHLHFDFVLINLCCIIIDTMSQYYFDAARSTGDIFKKFLRKEFPEFRTKLDPTKLVTFYDGTRKYRKFRNIKPLKNHDYAWGFYKAFRNGIVHNGLVLPFGRHNRSDKNNQIISSSWGKFNQNIELKVNPQLLFKNVKKSFRKYIRQLRISKTLQKRFQNKLYRDFGWRSKHFVPYPPLN</sequence>
<protein>
    <submittedName>
        <fullName evidence="1">Uncharacterized protein</fullName>
    </submittedName>
</protein>
<evidence type="ECO:0000313" key="1">
    <source>
        <dbReference type="EMBL" id="KKM69515.1"/>
    </source>
</evidence>
<reference evidence="1" key="1">
    <citation type="journal article" date="2015" name="Nature">
        <title>Complex archaea that bridge the gap between prokaryotes and eukaryotes.</title>
        <authorList>
            <person name="Spang A."/>
            <person name="Saw J.H."/>
            <person name="Jorgensen S.L."/>
            <person name="Zaremba-Niedzwiedzka K."/>
            <person name="Martijn J."/>
            <person name="Lind A.E."/>
            <person name="van Eijk R."/>
            <person name="Schleper C."/>
            <person name="Guy L."/>
            <person name="Ettema T.J."/>
        </authorList>
    </citation>
    <scope>NUCLEOTIDE SEQUENCE</scope>
</reference>
<dbReference type="EMBL" id="LAZR01009976">
    <property type="protein sequence ID" value="KKM69515.1"/>
    <property type="molecule type" value="Genomic_DNA"/>
</dbReference>
<gene>
    <name evidence="1" type="ORF">LCGC14_1450010</name>
</gene>
<organism evidence="1">
    <name type="scientific">marine sediment metagenome</name>
    <dbReference type="NCBI Taxonomy" id="412755"/>
    <lineage>
        <taxon>unclassified sequences</taxon>
        <taxon>metagenomes</taxon>
        <taxon>ecological metagenomes</taxon>
    </lineage>
</organism>